<dbReference type="Gene3D" id="1.10.287.950">
    <property type="entry name" value="Methyl-accepting chemotaxis protein"/>
    <property type="match status" value="1"/>
</dbReference>
<dbReference type="CDD" id="cd11386">
    <property type="entry name" value="MCP_signal"/>
    <property type="match status" value="1"/>
</dbReference>
<dbReference type="Proteomes" id="UP000323560">
    <property type="component" value="Chromosome"/>
</dbReference>
<dbReference type="InterPro" id="IPR004089">
    <property type="entry name" value="MCPsignal_dom"/>
</dbReference>
<evidence type="ECO:0000256" key="4">
    <source>
        <dbReference type="SAM" id="Phobius"/>
    </source>
</evidence>
<dbReference type="PROSITE" id="PS50885">
    <property type="entry name" value="HAMP"/>
    <property type="match status" value="1"/>
</dbReference>
<evidence type="ECO:0000256" key="2">
    <source>
        <dbReference type="ARBA" id="ARBA00029447"/>
    </source>
</evidence>
<reference evidence="7 8" key="1">
    <citation type="submission" date="2019-08" db="EMBL/GenBank/DDBJ databases">
        <title>Gluconobacter frateurii HD924 genome.</title>
        <authorList>
            <person name="Liu Y."/>
            <person name="Zhang P."/>
        </authorList>
    </citation>
    <scope>NUCLEOTIDE SEQUENCE [LARGE SCALE GENOMIC DNA]</scope>
    <source>
        <strain evidence="7 8">HD924</strain>
    </source>
</reference>
<gene>
    <name evidence="7" type="ORF">FXF46_01215</name>
</gene>
<keyword evidence="4" id="KW-0812">Transmembrane</keyword>
<dbReference type="PANTHER" id="PTHR43531:SF11">
    <property type="entry name" value="METHYL-ACCEPTING CHEMOTAXIS PROTEIN 3"/>
    <property type="match status" value="1"/>
</dbReference>
<keyword evidence="4" id="KW-1133">Transmembrane helix</keyword>
<dbReference type="InterPro" id="IPR003660">
    <property type="entry name" value="HAMP_dom"/>
</dbReference>
<evidence type="ECO:0000313" key="7">
    <source>
        <dbReference type="EMBL" id="QEH95031.1"/>
    </source>
</evidence>
<keyword evidence="4" id="KW-0472">Membrane</keyword>
<dbReference type="SUPFAM" id="SSF58104">
    <property type="entry name" value="Methyl-accepting chemotaxis protein (MCP) signaling domain"/>
    <property type="match status" value="1"/>
</dbReference>
<evidence type="ECO:0000259" key="5">
    <source>
        <dbReference type="PROSITE" id="PS50111"/>
    </source>
</evidence>
<feature type="transmembrane region" description="Helical" evidence="4">
    <location>
        <begin position="48"/>
        <end position="70"/>
    </location>
</feature>
<evidence type="ECO:0000256" key="1">
    <source>
        <dbReference type="ARBA" id="ARBA00022500"/>
    </source>
</evidence>
<dbReference type="KEGG" id="gti:FXF46_01215"/>
<evidence type="ECO:0000259" key="6">
    <source>
        <dbReference type="PROSITE" id="PS50885"/>
    </source>
</evidence>
<keyword evidence="1" id="KW-0145">Chemotaxis</keyword>
<protein>
    <submittedName>
        <fullName evidence="7">Methyl-accepting chemotaxis protein</fullName>
    </submittedName>
</protein>
<dbReference type="RefSeq" id="WP_148619248.1">
    <property type="nucleotide sequence ID" value="NZ_CP043043.1"/>
</dbReference>
<accession>A0AAP9EPD5</accession>
<organism evidence="7 8">
    <name type="scientific">Gluconobacter thailandicus</name>
    <dbReference type="NCBI Taxonomy" id="257438"/>
    <lineage>
        <taxon>Bacteria</taxon>
        <taxon>Pseudomonadati</taxon>
        <taxon>Pseudomonadota</taxon>
        <taxon>Alphaproteobacteria</taxon>
        <taxon>Acetobacterales</taxon>
        <taxon>Acetobacteraceae</taxon>
        <taxon>Gluconobacter</taxon>
    </lineage>
</organism>
<keyword evidence="3" id="KW-0807">Transducer</keyword>
<name>A0AAP9EPD5_GLUTH</name>
<dbReference type="PROSITE" id="PS50111">
    <property type="entry name" value="CHEMOTAXIS_TRANSDUC_2"/>
    <property type="match status" value="1"/>
</dbReference>
<dbReference type="SUPFAM" id="SSF158472">
    <property type="entry name" value="HAMP domain-like"/>
    <property type="match status" value="1"/>
</dbReference>
<dbReference type="GO" id="GO:0007165">
    <property type="term" value="P:signal transduction"/>
    <property type="evidence" value="ECO:0007669"/>
    <property type="project" value="UniProtKB-KW"/>
</dbReference>
<dbReference type="Gene3D" id="6.10.340.10">
    <property type="match status" value="1"/>
</dbReference>
<evidence type="ECO:0000256" key="3">
    <source>
        <dbReference type="PROSITE-ProRule" id="PRU00284"/>
    </source>
</evidence>
<proteinExistence type="inferred from homology"/>
<dbReference type="AlphaFoldDB" id="A0AAP9EPD5"/>
<feature type="domain" description="Methyl-accepting transducer" evidence="5">
    <location>
        <begin position="209"/>
        <end position="438"/>
    </location>
</feature>
<dbReference type="SMART" id="SM00283">
    <property type="entry name" value="MA"/>
    <property type="match status" value="1"/>
</dbReference>
<evidence type="ECO:0000313" key="8">
    <source>
        <dbReference type="Proteomes" id="UP000323560"/>
    </source>
</evidence>
<dbReference type="EMBL" id="CP043043">
    <property type="protein sequence ID" value="QEH95031.1"/>
    <property type="molecule type" value="Genomic_DNA"/>
</dbReference>
<dbReference type="GO" id="GO:0016020">
    <property type="term" value="C:membrane"/>
    <property type="evidence" value="ECO:0007669"/>
    <property type="project" value="InterPro"/>
</dbReference>
<feature type="transmembrane region" description="Helical" evidence="4">
    <location>
        <begin position="15"/>
        <end position="36"/>
    </location>
</feature>
<dbReference type="GO" id="GO:0006935">
    <property type="term" value="P:chemotaxis"/>
    <property type="evidence" value="ECO:0007669"/>
    <property type="project" value="UniProtKB-KW"/>
</dbReference>
<sequence>MLQWIEQTAYVRQKLRVIIGALLVLSVVQVAVDWICLRYLNHLENVQVIAQVAGVLLQIGLTLLIGRFTIKVVAVPFEKITALTEKVAGGATEVAIPFLSHKDCIGRLARSLQAFLKNSEERIAYQELAAVEAQQAAEAERRFSKESERIRQLQDQTIEAICVGMDVVKSGDLTFIFAKPFQDRFEDFRQNFNTMIRAYRAALEKISDGTSVIASGTREISTASGDLASRTERQANRLAEAASSINNITLTVRETAIASQKARETAMGTREQALSVSDVMRSANAAMGALRTSSRRIESIIGLIEEMAFQTNLLSLNAGIEAARAGEAGRGFNVVAMEIRALAQRSAQSAREIQSIIGTSVKQVEEGVHLVGEADKAMHLINGHIEGITSVLQDISYSTADEAAALETINTAIREMDQMTQHNAAMVEQVTAACRNLRQEASDLAKEVRQFTFRNNVKAII</sequence>
<dbReference type="Pfam" id="PF00015">
    <property type="entry name" value="MCPsignal"/>
    <property type="match status" value="1"/>
</dbReference>
<comment type="similarity">
    <text evidence="2">Belongs to the methyl-accepting chemotaxis (MCP) protein family.</text>
</comment>
<dbReference type="InterPro" id="IPR051310">
    <property type="entry name" value="MCP_chemotaxis"/>
</dbReference>
<dbReference type="PANTHER" id="PTHR43531">
    <property type="entry name" value="PROTEIN ICFG"/>
    <property type="match status" value="1"/>
</dbReference>
<feature type="domain" description="HAMP" evidence="6">
    <location>
        <begin position="71"/>
        <end position="124"/>
    </location>
</feature>